<evidence type="ECO:0000313" key="1">
    <source>
        <dbReference type="EMBL" id="GMI74148.1"/>
    </source>
</evidence>
<dbReference type="EMBL" id="BSYR01000010">
    <property type="protein sequence ID" value="GMI74148.1"/>
    <property type="molecule type" value="Genomic_DNA"/>
</dbReference>
<protein>
    <submittedName>
        <fullName evidence="1">Uncharacterized protein</fullName>
    </submittedName>
</protein>
<proteinExistence type="predicted"/>
<keyword evidence="2" id="KW-1185">Reference proteome</keyword>
<accession>A0A9W7LRI7</accession>
<dbReference type="Proteomes" id="UP001165190">
    <property type="component" value="Unassembled WGS sequence"/>
</dbReference>
<name>A0A9W7LRI7_HIBTR</name>
<dbReference type="AlphaFoldDB" id="A0A9W7LRI7"/>
<evidence type="ECO:0000313" key="2">
    <source>
        <dbReference type="Proteomes" id="UP001165190"/>
    </source>
</evidence>
<reference evidence="1" key="1">
    <citation type="submission" date="2023-05" db="EMBL/GenBank/DDBJ databases">
        <title>Genome and transcriptome analyses reveal genes involved in the formation of fine ridges on petal epidermal cells in Hibiscus trionum.</title>
        <authorList>
            <person name="Koshimizu S."/>
            <person name="Masuda S."/>
            <person name="Ishii T."/>
            <person name="Shirasu K."/>
            <person name="Hoshino A."/>
            <person name="Arita M."/>
        </authorList>
    </citation>
    <scope>NUCLEOTIDE SEQUENCE</scope>
    <source>
        <strain evidence="1">Hamamatsu line</strain>
    </source>
</reference>
<gene>
    <name evidence="1" type="ORF">HRI_001084100</name>
</gene>
<sequence>MAERLALPLLFPSPPPVKTLFLCQTHHQNPTLQPNSPPPSAPVLQDLLLRHNSKSQQPIDPQVRIWTRLGRSRDLNRGKRWTHNNLSAQGQQVLNSLIDTSFDSNQLDVVLAKLFEQYQENPNVGTNFFDC</sequence>
<organism evidence="1 2">
    <name type="scientific">Hibiscus trionum</name>
    <name type="common">Flower of an hour</name>
    <dbReference type="NCBI Taxonomy" id="183268"/>
    <lineage>
        <taxon>Eukaryota</taxon>
        <taxon>Viridiplantae</taxon>
        <taxon>Streptophyta</taxon>
        <taxon>Embryophyta</taxon>
        <taxon>Tracheophyta</taxon>
        <taxon>Spermatophyta</taxon>
        <taxon>Magnoliopsida</taxon>
        <taxon>eudicotyledons</taxon>
        <taxon>Gunneridae</taxon>
        <taxon>Pentapetalae</taxon>
        <taxon>rosids</taxon>
        <taxon>malvids</taxon>
        <taxon>Malvales</taxon>
        <taxon>Malvaceae</taxon>
        <taxon>Malvoideae</taxon>
        <taxon>Hibiscus</taxon>
    </lineage>
</organism>
<comment type="caution">
    <text evidence="1">The sequence shown here is derived from an EMBL/GenBank/DDBJ whole genome shotgun (WGS) entry which is preliminary data.</text>
</comment>